<evidence type="ECO:0000313" key="10">
    <source>
        <dbReference type="EMBL" id="HIU90676.1"/>
    </source>
</evidence>
<evidence type="ECO:0000256" key="4">
    <source>
        <dbReference type="ARBA" id="ARBA00022884"/>
    </source>
</evidence>
<evidence type="ECO:0000256" key="5">
    <source>
        <dbReference type="ARBA" id="ARBA00023015"/>
    </source>
</evidence>
<evidence type="ECO:0000313" key="11">
    <source>
        <dbReference type="Proteomes" id="UP000886852"/>
    </source>
</evidence>
<dbReference type="CDD" id="cd04455">
    <property type="entry name" value="S1_NusA"/>
    <property type="match status" value="1"/>
</dbReference>
<dbReference type="GO" id="GO:0031564">
    <property type="term" value="P:transcription antitermination"/>
    <property type="evidence" value="ECO:0007669"/>
    <property type="project" value="UniProtKB-KW"/>
</dbReference>
<dbReference type="SUPFAM" id="SSF54814">
    <property type="entry name" value="Prokaryotic type KH domain (KH-domain type II)"/>
    <property type="match status" value="2"/>
</dbReference>
<feature type="domain" description="NusA-like second KH" evidence="9">
    <location>
        <begin position="125"/>
        <end position="186"/>
    </location>
</feature>
<sequence length="204" mass="22370">QAEGVLSVQEQIPGENYRPGDRIKVLVKRVRDGAGGAQVILSRAHYMFIKRLFENEVPEIRAGIVQIKNIVREAGFRTKMSVYSSDPEIDAVGACVGNKGIRVNAIVSEIHGEKIDIIPWSSDILDYIARALSPAQVLIVQADEEKKEAKVIVPDEKLSLAIGRDGQNARLAARLTGWKIDVKSYTTALENGMFDNADNGGEVE</sequence>
<dbReference type="PANTHER" id="PTHR22648:SF0">
    <property type="entry name" value="TRANSCRIPTION TERMINATION_ANTITERMINATION PROTEIN NUSA"/>
    <property type="match status" value="1"/>
</dbReference>
<reference evidence="10" key="2">
    <citation type="journal article" date="2021" name="PeerJ">
        <title>Extensive microbial diversity within the chicken gut microbiome revealed by metagenomics and culture.</title>
        <authorList>
            <person name="Gilroy R."/>
            <person name="Ravi A."/>
            <person name="Getino M."/>
            <person name="Pursley I."/>
            <person name="Horton D.L."/>
            <person name="Alikhan N.F."/>
            <person name="Baker D."/>
            <person name="Gharbi K."/>
            <person name="Hall N."/>
            <person name="Watson M."/>
            <person name="Adriaenssens E.M."/>
            <person name="Foster-Nyarko E."/>
            <person name="Jarju S."/>
            <person name="Secka A."/>
            <person name="Antonio M."/>
            <person name="Oren A."/>
            <person name="Chaudhuri R.R."/>
            <person name="La Ragione R."/>
            <person name="Hildebrand F."/>
            <person name="Pallen M.J."/>
        </authorList>
    </citation>
    <scope>NUCLEOTIDE SEQUENCE</scope>
    <source>
        <strain evidence="10">ChiHjej12B11-7776</strain>
    </source>
</reference>
<dbReference type="SUPFAM" id="SSF50249">
    <property type="entry name" value="Nucleic acid-binding proteins"/>
    <property type="match status" value="1"/>
</dbReference>
<evidence type="ECO:0000256" key="7">
    <source>
        <dbReference type="PROSITE-ProRule" id="PRU00117"/>
    </source>
</evidence>
<accession>A0A9D1MWY9</accession>
<dbReference type="GO" id="GO:0006353">
    <property type="term" value="P:DNA-templated transcription termination"/>
    <property type="evidence" value="ECO:0007669"/>
    <property type="project" value="UniProtKB-KW"/>
</dbReference>
<dbReference type="InterPro" id="IPR025249">
    <property type="entry name" value="TF_NusA_KH_1st"/>
</dbReference>
<dbReference type="FunFam" id="3.30.300.20:FF:000005">
    <property type="entry name" value="Transcription termination/antitermination protein NusA"/>
    <property type="match status" value="1"/>
</dbReference>
<dbReference type="EMBL" id="DVOC01000027">
    <property type="protein sequence ID" value="HIU90676.1"/>
    <property type="molecule type" value="Genomic_DNA"/>
</dbReference>
<feature type="domain" description="Transcription factor NusA first KH" evidence="8">
    <location>
        <begin position="43"/>
        <end position="120"/>
    </location>
</feature>
<protein>
    <submittedName>
        <fullName evidence="10">Transcription termination factor NusA</fullName>
    </submittedName>
</protein>
<dbReference type="Proteomes" id="UP000886852">
    <property type="component" value="Unassembled WGS sequence"/>
</dbReference>
<evidence type="ECO:0000256" key="2">
    <source>
        <dbReference type="ARBA" id="ARBA00022490"/>
    </source>
</evidence>
<dbReference type="NCBIfam" id="TIGR01953">
    <property type="entry name" value="NusA"/>
    <property type="match status" value="1"/>
</dbReference>
<evidence type="ECO:0000259" key="8">
    <source>
        <dbReference type="Pfam" id="PF13184"/>
    </source>
</evidence>
<dbReference type="InterPro" id="IPR009019">
    <property type="entry name" value="KH_sf_prok-type"/>
</dbReference>
<feature type="non-terminal residue" evidence="10">
    <location>
        <position position="1"/>
    </location>
</feature>
<reference evidence="10" key="1">
    <citation type="submission" date="2020-10" db="EMBL/GenBank/DDBJ databases">
        <authorList>
            <person name="Gilroy R."/>
        </authorList>
    </citation>
    <scope>NUCLEOTIDE SEQUENCE</scope>
    <source>
        <strain evidence="10">ChiHjej12B11-7776</strain>
    </source>
</reference>
<dbReference type="InterPro" id="IPR012340">
    <property type="entry name" value="NA-bd_OB-fold"/>
</dbReference>
<dbReference type="InterPro" id="IPR010213">
    <property type="entry name" value="TF_NusA"/>
</dbReference>
<evidence type="ECO:0000256" key="3">
    <source>
        <dbReference type="ARBA" id="ARBA00022814"/>
    </source>
</evidence>
<dbReference type="Gene3D" id="3.30.300.20">
    <property type="match status" value="2"/>
</dbReference>
<dbReference type="CDD" id="cd02134">
    <property type="entry name" value="KH-II_NusA_rpt1"/>
    <property type="match status" value="1"/>
</dbReference>
<dbReference type="Gene3D" id="2.40.50.140">
    <property type="entry name" value="Nucleic acid-binding proteins"/>
    <property type="match status" value="1"/>
</dbReference>
<dbReference type="GO" id="GO:0003723">
    <property type="term" value="F:RNA binding"/>
    <property type="evidence" value="ECO:0007669"/>
    <property type="project" value="UniProtKB-UniRule"/>
</dbReference>
<comment type="caution">
    <text evidence="10">The sequence shown here is derived from an EMBL/GenBank/DDBJ whole genome shotgun (WGS) entry which is preliminary data.</text>
</comment>
<name>A0A9D1MWY9_9BACT</name>
<keyword evidence="2" id="KW-0963">Cytoplasm</keyword>
<keyword evidence="6" id="KW-0804">Transcription</keyword>
<dbReference type="InterPro" id="IPR058582">
    <property type="entry name" value="KH_NusA_2nd"/>
</dbReference>
<dbReference type="Pfam" id="PF13184">
    <property type="entry name" value="KH_NusA_1st"/>
    <property type="match status" value="1"/>
</dbReference>
<evidence type="ECO:0000256" key="6">
    <source>
        <dbReference type="ARBA" id="ARBA00023163"/>
    </source>
</evidence>
<evidence type="ECO:0000259" key="9">
    <source>
        <dbReference type="Pfam" id="PF26594"/>
    </source>
</evidence>
<keyword evidence="1" id="KW-0806">Transcription termination</keyword>
<keyword evidence="5" id="KW-0805">Transcription regulation</keyword>
<evidence type="ECO:0000256" key="1">
    <source>
        <dbReference type="ARBA" id="ARBA00022472"/>
    </source>
</evidence>
<dbReference type="FunFam" id="3.30.300.20:FF:000002">
    <property type="entry name" value="Transcription termination/antitermination protein NusA"/>
    <property type="match status" value="1"/>
</dbReference>
<dbReference type="InterPro" id="IPR030842">
    <property type="entry name" value="TF_NusA_bacterial"/>
</dbReference>
<keyword evidence="3" id="KW-0889">Transcription antitermination</keyword>
<proteinExistence type="predicted"/>
<dbReference type="CDD" id="cd22529">
    <property type="entry name" value="KH-II_NusA_rpt2"/>
    <property type="match status" value="1"/>
</dbReference>
<organism evidence="10 11">
    <name type="scientific">Candidatus Fimimonas merdipullorum</name>
    <dbReference type="NCBI Taxonomy" id="2840822"/>
    <lineage>
        <taxon>Bacteria</taxon>
        <taxon>Pseudomonadati</taxon>
        <taxon>Myxococcota</taxon>
        <taxon>Myxococcia</taxon>
        <taxon>Myxococcales</taxon>
        <taxon>Cystobacterineae</taxon>
        <taxon>Myxococcaceae</taxon>
        <taxon>Myxococcaceae incertae sedis</taxon>
        <taxon>Candidatus Fimimonas</taxon>
    </lineage>
</organism>
<dbReference type="GO" id="GO:0005829">
    <property type="term" value="C:cytosol"/>
    <property type="evidence" value="ECO:0007669"/>
    <property type="project" value="TreeGrafter"/>
</dbReference>
<dbReference type="PANTHER" id="PTHR22648">
    <property type="entry name" value="TRANSCRIPTION TERMINATION FACTOR NUSA"/>
    <property type="match status" value="1"/>
</dbReference>
<dbReference type="Pfam" id="PF26594">
    <property type="entry name" value="KH_NusA_2nd"/>
    <property type="match status" value="1"/>
</dbReference>
<dbReference type="AlphaFoldDB" id="A0A9D1MWY9"/>
<keyword evidence="4 7" id="KW-0694">RNA-binding</keyword>
<gene>
    <name evidence="10" type="primary">nusA</name>
    <name evidence="10" type="ORF">IAC72_01490</name>
</gene>
<dbReference type="InterPro" id="IPR015946">
    <property type="entry name" value="KH_dom-like_a/b"/>
</dbReference>
<dbReference type="PROSITE" id="PS50084">
    <property type="entry name" value="KH_TYPE_1"/>
    <property type="match status" value="1"/>
</dbReference>